<dbReference type="OrthoDB" id="1844152at2759"/>
<dbReference type="GO" id="GO:0016705">
    <property type="term" value="F:oxidoreductase activity, acting on paired donors, with incorporation or reduction of molecular oxygen"/>
    <property type="evidence" value="ECO:0007669"/>
    <property type="project" value="InterPro"/>
</dbReference>
<keyword evidence="10" id="KW-0472">Membrane</keyword>
<evidence type="ECO:0000256" key="7">
    <source>
        <dbReference type="ARBA" id="ARBA00023033"/>
    </source>
</evidence>
<dbReference type="GO" id="GO:0004497">
    <property type="term" value="F:monooxygenase activity"/>
    <property type="evidence" value="ECO:0007669"/>
    <property type="project" value="UniProtKB-KW"/>
</dbReference>
<protein>
    <submittedName>
        <fullName evidence="11">Putative cytochrome P450</fullName>
    </submittedName>
</protein>
<dbReference type="InterPro" id="IPR001128">
    <property type="entry name" value="Cyt_P450"/>
</dbReference>
<keyword evidence="12" id="KW-1185">Reference proteome</keyword>
<dbReference type="InterPro" id="IPR002403">
    <property type="entry name" value="Cyt_P450_E_grp-IV"/>
</dbReference>
<evidence type="ECO:0000256" key="1">
    <source>
        <dbReference type="ARBA" id="ARBA00001971"/>
    </source>
</evidence>
<comment type="cofactor">
    <cofactor evidence="1 8">
        <name>heme</name>
        <dbReference type="ChEBI" id="CHEBI:30413"/>
    </cofactor>
</comment>
<dbReference type="PROSITE" id="PS00086">
    <property type="entry name" value="CYTOCHROME_P450"/>
    <property type="match status" value="1"/>
</dbReference>
<keyword evidence="5 9" id="KW-0560">Oxidoreductase</keyword>
<dbReference type="CDD" id="cd11041">
    <property type="entry name" value="CYP503A1-like"/>
    <property type="match status" value="1"/>
</dbReference>
<evidence type="ECO:0000256" key="8">
    <source>
        <dbReference type="PIRSR" id="PIRSR602403-1"/>
    </source>
</evidence>
<evidence type="ECO:0000256" key="4">
    <source>
        <dbReference type="ARBA" id="ARBA00022723"/>
    </source>
</evidence>
<keyword evidence="3 8" id="KW-0349">Heme</keyword>
<accession>A0A6A6R9B8</accession>
<dbReference type="InterPro" id="IPR017972">
    <property type="entry name" value="Cyt_P450_CS"/>
</dbReference>
<dbReference type="InterPro" id="IPR036396">
    <property type="entry name" value="Cyt_P450_sf"/>
</dbReference>
<dbReference type="PRINTS" id="PR00465">
    <property type="entry name" value="EP450IV"/>
</dbReference>
<sequence length="510" mass="58494">MLLNDLPNFLQHWYLQIFAGLVPIYLLFVFYRRYEIYRFPVINGPKPFEFSQKRQKREYTIRGRQMLREGLKKFGGKPFNMMTDHGYELVFGPQYIDELRNLEDVSHARAIAKMVNAHYPGLEAFYEFGYGEGIVQDAVKLKLTQALGGVTQPLSDETALTLQESFTDNKEWHSINPQQVLLNGVARVSSRLFLGDKLCRDPAWLKITTTYTTYVAATVFQLNSYPAIFRRIVAPYLTKVQALTQQVSDARGLIGKVLKDRASLKARGEKPEYVDAIEWCQDVAQGRHYDPVYAQLTLSFVAIHTTADMITQLMFDLAQFPEYIQPLREEVIAVLGKDGWKKTSLYNMKLLDSAMKESQRLRPINDTALRRIVIKKIKLSDGTILRPGQVFAASSTQHWDPEIYPDADKFVADRFLKMRAQPGKENVGQFVTTSPNHLGFGHGDHACPGRFFASNEIKIIMCHILLKYDWKLPAGQTPKPFVHGWHLAADHKTNLEIRRREAEIDVDNLF</sequence>
<reference evidence="11" key="1">
    <citation type="journal article" date="2020" name="Stud. Mycol.">
        <title>101 Dothideomycetes genomes: a test case for predicting lifestyles and emergence of pathogens.</title>
        <authorList>
            <person name="Haridas S."/>
            <person name="Albert R."/>
            <person name="Binder M."/>
            <person name="Bloem J."/>
            <person name="Labutti K."/>
            <person name="Salamov A."/>
            <person name="Andreopoulos B."/>
            <person name="Baker S."/>
            <person name="Barry K."/>
            <person name="Bills G."/>
            <person name="Bluhm B."/>
            <person name="Cannon C."/>
            <person name="Castanera R."/>
            <person name="Culley D."/>
            <person name="Daum C."/>
            <person name="Ezra D."/>
            <person name="Gonzalez J."/>
            <person name="Henrissat B."/>
            <person name="Kuo A."/>
            <person name="Liang C."/>
            <person name="Lipzen A."/>
            <person name="Lutzoni F."/>
            <person name="Magnuson J."/>
            <person name="Mondo S."/>
            <person name="Nolan M."/>
            <person name="Ohm R."/>
            <person name="Pangilinan J."/>
            <person name="Park H.-J."/>
            <person name="Ramirez L."/>
            <person name="Alfaro M."/>
            <person name="Sun H."/>
            <person name="Tritt A."/>
            <person name="Yoshinaga Y."/>
            <person name="Zwiers L.-H."/>
            <person name="Turgeon B."/>
            <person name="Goodwin S."/>
            <person name="Spatafora J."/>
            <person name="Crous P."/>
            <person name="Grigoriev I."/>
        </authorList>
    </citation>
    <scope>NUCLEOTIDE SEQUENCE</scope>
    <source>
        <strain evidence="11">CBS 269.34</strain>
    </source>
</reference>
<feature type="binding site" description="axial binding residue" evidence="8">
    <location>
        <position position="447"/>
    </location>
    <ligand>
        <name>heme</name>
        <dbReference type="ChEBI" id="CHEBI:30413"/>
    </ligand>
    <ligandPart>
        <name>Fe</name>
        <dbReference type="ChEBI" id="CHEBI:18248"/>
    </ligandPart>
</feature>
<evidence type="ECO:0000256" key="6">
    <source>
        <dbReference type="ARBA" id="ARBA00023004"/>
    </source>
</evidence>
<keyword evidence="7 9" id="KW-0503">Monooxygenase</keyword>
<dbReference type="AlphaFoldDB" id="A0A6A6R9B8"/>
<evidence type="ECO:0000256" key="10">
    <source>
        <dbReference type="SAM" id="Phobius"/>
    </source>
</evidence>
<evidence type="ECO:0000256" key="5">
    <source>
        <dbReference type="ARBA" id="ARBA00023002"/>
    </source>
</evidence>
<keyword evidence="10" id="KW-0812">Transmembrane</keyword>
<keyword evidence="10" id="KW-1133">Transmembrane helix</keyword>
<evidence type="ECO:0000313" key="11">
    <source>
        <dbReference type="EMBL" id="KAF2501141.1"/>
    </source>
</evidence>
<keyword evidence="4 8" id="KW-0479">Metal-binding</keyword>
<feature type="transmembrane region" description="Helical" evidence="10">
    <location>
        <begin position="12"/>
        <end position="31"/>
    </location>
</feature>
<dbReference type="Gene3D" id="1.10.630.10">
    <property type="entry name" value="Cytochrome P450"/>
    <property type="match status" value="1"/>
</dbReference>
<dbReference type="EMBL" id="MU004182">
    <property type="protein sequence ID" value="KAF2501141.1"/>
    <property type="molecule type" value="Genomic_DNA"/>
</dbReference>
<name>A0A6A6R9B8_9PEZI</name>
<proteinExistence type="inferred from homology"/>
<dbReference type="Pfam" id="PF00067">
    <property type="entry name" value="p450"/>
    <property type="match status" value="1"/>
</dbReference>
<dbReference type="SUPFAM" id="SSF48264">
    <property type="entry name" value="Cytochrome P450"/>
    <property type="match status" value="1"/>
</dbReference>
<dbReference type="PANTHER" id="PTHR46206">
    <property type="entry name" value="CYTOCHROME P450"/>
    <property type="match status" value="1"/>
</dbReference>
<dbReference type="PANTHER" id="PTHR46206:SF2">
    <property type="entry name" value="CYTOCHROME P450 MONOOXYGENASE AUSG-RELATED"/>
    <property type="match status" value="1"/>
</dbReference>
<evidence type="ECO:0000313" key="12">
    <source>
        <dbReference type="Proteomes" id="UP000799750"/>
    </source>
</evidence>
<dbReference type="GO" id="GO:0020037">
    <property type="term" value="F:heme binding"/>
    <property type="evidence" value="ECO:0007669"/>
    <property type="project" value="InterPro"/>
</dbReference>
<gene>
    <name evidence="11" type="ORF">BU16DRAFT_451154</name>
</gene>
<keyword evidence="6 8" id="KW-0408">Iron</keyword>
<evidence type="ECO:0000256" key="3">
    <source>
        <dbReference type="ARBA" id="ARBA00022617"/>
    </source>
</evidence>
<organism evidence="11 12">
    <name type="scientific">Lophium mytilinum</name>
    <dbReference type="NCBI Taxonomy" id="390894"/>
    <lineage>
        <taxon>Eukaryota</taxon>
        <taxon>Fungi</taxon>
        <taxon>Dikarya</taxon>
        <taxon>Ascomycota</taxon>
        <taxon>Pezizomycotina</taxon>
        <taxon>Dothideomycetes</taxon>
        <taxon>Pleosporomycetidae</taxon>
        <taxon>Mytilinidiales</taxon>
        <taxon>Mytilinidiaceae</taxon>
        <taxon>Lophium</taxon>
    </lineage>
</organism>
<dbReference type="GO" id="GO:0005506">
    <property type="term" value="F:iron ion binding"/>
    <property type="evidence" value="ECO:0007669"/>
    <property type="project" value="InterPro"/>
</dbReference>
<dbReference type="Proteomes" id="UP000799750">
    <property type="component" value="Unassembled WGS sequence"/>
</dbReference>
<comment type="similarity">
    <text evidence="2 9">Belongs to the cytochrome P450 family.</text>
</comment>
<evidence type="ECO:0000256" key="9">
    <source>
        <dbReference type="RuleBase" id="RU000461"/>
    </source>
</evidence>
<evidence type="ECO:0000256" key="2">
    <source>
        <dbReference type="ARBA" id="ARBA00010617"/>
    </source>
</evidence>